<accession>A0A443K6Q1</accession>
<dbReference type="CDD" id="cd19996">
    <property type="entry name" value="PBP1_ABC_sugar_binding-like"/>
    <property type="match status" value="1"/>
</dbReference>
<evidence type="ECO:0000313" key="11">
    <source>
        <dbReference type="Proteomes" id="UP000285710"/>
    </source>
</evidence>
<comment type="subcellular location">
    <subcellularLocation>
        <location evidence="1">Cell envelope</location>
    </subcellularLocation>
</comment>
<dbReference type="PANTHER" id="PTHR46847:SF3">
    <property type="entry name" value="GALACTOFURANOSE-BINDING PROTEIN YTFQ"/>
    <property type="match status" value="1"/>
</dbReference>
<gene>
    <name evidence="7" type="ORF">D2T30_09180</name>
    <name evidence="8" type="ORF">D2T31_14000</name>
    <name evidence="6" type="ORF">D2T33_00090</name>
</gene>
<evidence type="ECO:0000256" key="4">
    <source>
        <dbReference type="SAM" id="SignalP"/>
    </source>
</evidence>
<evidence type="ECO:0000256" key="2">
    <source>
        <dbReference type="ARBA" id="ARBA00007639"/>
    </source>
</evidence>
<evidence type="ECO:0000259" key="5">
    <source>
        <dbReference type="Pfam" id="PF13407"/>
    </source>
</evidence>
<dbReference type="EMBL" id="SAUZ01000009">
    <property type="protein sequence ID" value="RWR21495.1"/>
    <property type="molecule type" value="Genomic_DNA"/>
</dbReference>
<reference evidence="9 10" key="1">
    <citation type="submission" date="2019-01" db="EMBL/GenBank/DDBJ databases">
        <title>Sinorhodobacter populi sp. nov. isolated from the symptomatic bark tissue of Populus euramericana canker.</title>
        <authorList>
            <person name="Xu G."/>
        </authorList>
    </citation>
    <scope>NUCLEOTIDE SEQUENCE [LARGE SCALE GENOMIC DNA]</scope>
    <source>
        <strain evidence="6 11">2D-5</strain>
        <strain evidence="8 10">D19-10-3-21</strain>
        <strain evidence="7 9">SK2B-1</strain>
    </source>
</reference>
<dbReference type="SUPFAM" id="SSF53822">
    <property type="entry name" value="Periplasmic binding protein-like I"/>
    <property type="match status" value="1"/>
</dbReference>
<dbReference type="Proteomes" id="UP000285710">
    <property type="component" value="Unassembled WGS sequence"/>
</dbReference>
<dbReference type="Pfam" id="PF13407">
    <property type="entry name" value="Peripla_BP_4"/>
    <property type="match status" value="1"/>
</dbReference>
<evidence type="ECO:0000256" key="1">
    <source>
        <dbReference type="ARBA" id="ARBA00004196"/>
    </source>
</evidence>
<evidence type="ECO:0000313" key="6">
    <source>
        <dbReference type="EMBL" id="RWR15323.1"/>
    </source>
</evidence>
<dbReference type="EMBL" id="SAUX01000015">
    <property type="protein sequence ID" value="RWR28461.1"/>
    <property type="molecule type" value="Genomic_DNA"/>
</dbReference>
<dbReference type="Gene3D" id="3.40.50.2300">
    <property type="match status" value="2"/>
</dbReference>
<dbReference type="InterPro" id="IPR025997">
    <property type="entry name" value="SBP_2_dom"/>
</dbReference>
<dbReference type="GO" id="GO:0030246">
    <property type="term" value="F:carbohydrate binding"/>
    <property type="evidence" value="ECO:0007669"/>
    <property type="project" value="UniProtKB-ARBA"/>
</dbReference>
<dbReference type="AlphaFoldDB" id="A0A443J4S4"/>
<dbReference type="OrthoDB" id="3837830at2"/>
<evidence type="ECO:0000256" key="3">
    <source>
        <dbReference type="ARBA" id="ARBA00022729"/>
    </source>
</evidence>
<feature type="domain" description="Periplasmic binding protein" evidence="5">
    <location>
        <begin position="54"/>
        <end position="306"/>
    </location>
</feature>
<keyword evidence="3 4" id="KW-0732">Signal</keyword>
<organism evidence="6 11">
    <name type="scientific">Paenirhodobacter populi</name>
    <dbReference type="NCBI Taxonomy" id="2306993"/>
    <lineage>
        <taxon>Bacteria</taxon>
        <taxon>Pseudomonadati</taxon>
        <taxon>Pseudomonadota</taxon>
        <taxon>Alphaproteobacteria</taxon>
        <taxon>Rhodobacterales</taxon>
        <taxon>Rhodobacter group</taxon>
        <taxon>Paenirhodobacter</taxon>
    </lineage>
</organism>
<comment type="similarity">
    <text evidence="2">Belongs to the bacterial solute-binding protein 2 family.</text>
</comment>
<comment type="caution">
    <text evidence="6">The sequence shown here is derived from an EMBL/GenBank/DDBJ whole genome shotgun (WGS) entry which is preliminary data.</text>
</comment>
<evidence type="ECO:0000313" key="10">
    <source>
        <dbReference type="Proteomes" id="UP000285295"/>
    </source>
</evidence>
<dbReference type="PANTHER" id="PTHR46847">
    <property type="entry name" value="D-ALLOSE-BINDING PERIPLASMIC PROTEIN-RELATED"/>
    <property type="match status" value="1"/>
</dbReference>
<dbReference type="Proteomes" id="UP000284476">
    <property type="component" value="Unassembled WGS sequence"/>
</dbReference>
<name>A0A443J4S4_9RHOB</name>
<accession>A0A443J4S4</accession>
<evidence type="ECO:0000313" key="9">
    <source>
        <dbReference type="Proteomes" id="UP000284476"/>
    </source>
</evidence>
<evidence type="ECO:0000313" key="8">
    <source>
        <dbReference type="EMBL" id="RWR28461.1"/>
    </source>
</evidence>
<reference evidence="9 10" key="2">
    <citation type="submission" date="2019-01" db="EMBL/GenBank/DDBJ databases">
        <authorList>
            <person name="Li Y."/>
        </authorList>
    </citation>
    <scope>NUCLEOTIDE SEQUENCE [LARGE SCALE GENOMIC DNA]</scope>
    <source>
        <strain evidence="6 11">2D-5</strain>
        <strain evidence="8 10">D19-10-3-21</strain>
        <strain evidence="7 9">SK2B-1</strain>
    </source>
</reference>
<protein>
    <recommendedName>
        <fullName evidence="5">Periplasmic binding protein domain-containing protein</fullName>
    </recommendedName>
</protein>
<evidence type="ECO:0000313" key="7">
    <source>
        <dbReference type="EMBL" id="RWR21495.1"/>
    </source>
</evidence>
<sequence length="353" mass="37507">MMLKKILLTGTMLAGFAIGPAFADAPELNPALSPVAGAPMVDLPASTKQSFVLGFSNISVVNTWRVQMVEELKNEAALHPEISQLIISDAGGDVNRQVADIESLIARGVDAILVSPGSEVALNGALEKAHAAGIPTIIFSSNATPEHYTVKLLADDAQFGRDGAKFLAEALGGKGNVIALRGISGNSIDNDRFRGVTEVFADYPDIRIIDQGFGDWAYDKGKQVCESLLIAHPDVQGIWSSGGAMTQACAEVLEENGLPMIPMTGEANNGFLRTWKEKGLQSVAPVSPTWFGQQGVIAALRVLEGAPIARDNLVNPPPILGDQIDGFYRADLGDAYWVGSPLPDEKLKELYGK</sequence>
<dbReference type="EMBL" id="SAUW01000001">
    <property type="protein sequence ID" value="RWR15323.1"/>
    <property type="molecule type" value="Genomic_DNA"/>
</dbReference>
<proteinExistence type="inferred from homology"/>
<dbReference type="Proteomes" id="UP000285295">
    <property type="component" value="Unassembled WGS sequence"/>
</dbReference>
<feature type="chain" id="PRO_5033430920" description="Periplasmic binding protein domain-containing protein" evidence="4">
    <location>
        <begin position="24"/>
        <end position="353"/>
    </location>
</feature>
<feature type="signal peptide" evidence="4">
    <location>
        <begin position="1"/>
        <end position="23"/>
    </location>
</feature>
<dbReference type="GO" id="GO:0030313">
    <property type="term" value="C:cell envelope"/>
    <property type="evidence" value="ECO:0007669"/>
    <property type="project" value="UniProtKB-SubCell"/>
</dbReference>
<dbReference type="InterPro" id="IPR028082">
    <property type="entry name" value="Peripla_BP_I"/>
</dbReference>
<accession>A0A443JLV9</accession>
<dbReference type="RefSeq" id="WP_128185972.1">
    <property type="nucleotide sequence ID" value="NZ_JBHRSO010000017.1"/>
</dbReference>
<keyword evidence="11" id="KW-1185">Reference proteome</keyword>